<dbReference type="InterPro" id="IPR002656">
    <property type="entry name" value="Acyl_transf_3_dom"/>
</dbReference>
<dbReference type="InterPro" id="IPR050879">
    <property type="entry name" value="Acyltransferase_3"/>
</dbReference>
<organism evidence="3 4">
    <name type="scientific">Corynebacterium variabile</name>
    <dbReference type="NCBI Taxonomy" id="1727"/>
    <lineage>
        <taxon>Bacteria</taxon>
        <taxon>Bacillati</taxon>
        <taxon>Actinomycetota</taxon>
        <taxon>Actinomycetes</taxon>
        <taxon>Mycobacteriales</taxon>
        <taxon>Corynebacteriaceae</taxon>
        <taxon>Corynebacterium</taxon>
    </lineage>
</organism>
<dbReference type="Pfam" id="PF01757">
    <property type="entry name" value="Acyl_transf_3"/>
    <property type="match status" value="1"/>
</dbReference>
<dbReference type="Proteomes" id="UP000182498">
    <property type="component" value="Unassembled WGS sequence"/>
</dbReference>
<keyword evidence="1" id="KW-0812">Transmembrane</keyword>
<reference evidence="4" key="1">
    <citation type="submission" date="2015-11" db="EMBL/GenBank/DDBJ databases">
        <authorList>
            <person name="Dugat-Bony E."/>
        </authorList>
    </citation>
    <scope>NUCLEOTIDE SEQUENCE [LARGE SCALE GENOMIC DNA]</scope>
    <source>
        <strain evidence="4">Mu292</strain>
    </source>
</reference>
<evidence type="ECO:0000313" key="3">
    <source>
        <dbReference type="EMBL" id="CUU66394.1"/>
    </source>
</evidence>
<evidence type="ECO:0000256" key="1">
    <source>
        <dbReference type="SAM" id="Phobius"/>
    </source>
</evidence>
<proteinExistence type="predicted"/>
<feature type="transmembrane region" description="Helical" evidence="1">
    <location>
        <begin position="194"/>
        <end position="214"/>
    </location>
</feature>
<feature type="transmembrane region" description="Helical" evidence="1">
    <location>
        <begin position="306"/>
        <end position="326"/>
    </location>
</feature>
<evidence type="ECO:0000313" key="4">
    <source>
        <dbReference type="Proteomes" id="UP000182498"/>
    </source>
</evidence>
<keyword evidence="1" id="KW-0472">Membrane</keyword>
<dbReference type="EMBL" id="FAUH01000011">
    <property type="protein sequence ID" value="CUU66394.1"/>
    <property type="molecule type" value="Genomic_DNA"/>
</dbReference>
<dbReference type="GO" id="GO:0009103">
    <property type="term" value="P:lipopolysaccharide biosynthetic process"/>
    <property type="evidence" value="ECO:0007669"/>
    <property type="project" value="TreeGrafter"/>
</dbReference>
<keyword evidence="4" id="KW-1185">Reference proteome</keyword>
<feature type="transmembrane region" description="Helical" evidence="1">
    <location>
        <begin position="332"/>
        <end position="355"/>
    </location>
</feature>
<dbReference type="PANTHER" id="PTHR23028:SF53">
    <property type="entry name" value="ACYL_TRANSF_3 DOMAIN-CONTAINING PROTEIN"/>
    <property type="match status" value="1"/>
</dbReference>
<keyword evidence="3" id="KW-0012">Acyltransferase</keyword>
<feature type="transmembrane region" description="Helical" evidence="1">
    <location>
        <begin position="12"/>
        <end position="29"/>
    </location>
</feature>
<feature type="transmembrane region" description="Helical" evidence="1">
    <location>
        <begin position="164"/>
        <end position="182"/>
    </location>
</feature>
<feature type="transmembrane region" description="Helical" evidence="1">
    <location>
        <begin position="137"/>
        <end position="157"/>
    </location>
</feature>
<keyword evidence="1" id="KW-1133">Transmembrane helix</keyword>
<feature type="domain" description="Acyltransferase 3" evidence="2">
    <location>
        <begin position="9"/>
        <end position="348"/>
    </location>
</feature>
<dbReference type="GO" id="GO:0016747">
    <property type="term" value="F:acyltransferase activity, transferring groups other than amino-acyl groups"/>
    <property type="evidence" value="ECO:0007669"/>
    <property type="project" value="InterPro"/>
</dbReference>
<feature type="transmembrane region" description="Helical" evidence="1">
    <location>
        <begin position="235"/>
        <end position="252"/>
    </location>
</feature>
<accession>A0A0X2NLN8</accession>
<dbReference type="GO" id="GO:0016020">
    <property type="term" value="C:membrane"/>
    <property type="evidence" value="ECO:0007669"/>
    <property type="project" value="TreeGrafter"/>
</dbReference>
<feature type="transmembrane region" description="Helical" evidence="1">
    <location>
        <begin position="264"/>
        <end position="285"/>
    </location>
</feature>
<name>A0A0X2NLN8_9CORY</name>
<sequence length="392" mass="42358">MSRLPFLPALEGLRAVAALGIILTHAAFQTGNDTGAVVNRIIARTDFFVPVFFALSGFLLWRRHASDFTFSAEGRRRWAGYYVKRLGRIMPASLAVVIIVIAFFPVAGDPGVLQIVANLLLLQNYVPDGMIGGLTHLWSLCVEMFLYLVMPLLALAVGRRRRAVRVAAIVTVGVLSALWPFLAGPRTGDLNPHIMPWAFFGSFCVGLLAAETEGWLAEVGGPRAETVRRWAGRRLLWVALAVGVLVLASFGGPEGLSSASPGEFARRTTCGVAFAAALVVPVALAPRSRFLESTVMQTLGRWSYSIFLWHMAILSLVFPLLGISLFSGGYVVMLLVFAVTAALSVPVAALSYALVEDPARLAVSRWWRARGVRTTAVRQTTSASCTTEESPA</sequence>
<feature type="transmembrane region" description="Helical" evidence="1">
    <location>
        <begin position="94"/>
        <end position="117"/>
    </location>
</feature>
<gene>
    <name evidence="3" type="ORF">CVAR292_01738</name>
</gene>
<dbReference type="PANTHER" id="PTHR23028">
    <property type="entry name" value="ACETYLTRANSFERASE"/>
    <property type="match status" value="1"/>
</dbReference>
<evidence type="ECO:0000259" key="2">
    <source>
        <dbReference type="Pfam" id="PF01757"/>
    </source>
</evidence>
<dbReference type="AlphaFoldDB" id="A0A0X2NLN8"/>
<protein>
    <submittedName>
        <fullName evidence="3">Predicted acyltransferases</fullName>
    </submittedName>
</protein>
<keyword evidence="3" id="KW-0808">Transferase</keyword>
<feature type="transmembrane region" description="Helical" evidence="1">
    <location>
        <begin position="41"/>
        <end position="61"/>
    </location>
</feature>